<keyword evidence="2" id="KW-1003">Cell membrane</keyword>
<evidence type="ECO:0000256" key="1">
    <source>
        <dbReference type="ARBA" id="ARBA00004651"/>
    </source>
</evidence>
<protein>
    <submittedName>
        <fullName evidence="8">UDP-GlcNAc:undecaprenyl-phosphate GlcNAc-1-phosphate transferase</fullName>
        <ecNumber evidence="8">2.7.8.33</ecNumber>
    </submittedName>
</protein>
<dbReference type="InterPro" id="IPR000715">
    <property type="entry name" value="Glycosyl_transferase_4"/>
</dbReference>
<feature type="transmembrane region" description="Helical" evidence="7">
    <location>
        <begin position="279"/>
        <end position="298"/>
    </location>
</feature>
<feature type="transmembrane region" description="Helical" evidence="7">
    <location>
        <begin position="206"/>
        <end position="223"/>
    </location>
</feature>
<dbReference type="GO" id="GO:0036380">
    <property type="term" value="F:UDP-N-acetylglucosamine-undecaprenyl-phosphate N-acetylglucosaminephosphotransferase activity"/>
    <property type="evidence" value="ECO:0007669"/>
    <property type="project" value="UniProtKB-EC"/>
</dbReference>
<feature type="transmembrane region" description="Helical" evidence="7">
    <location>
        <begin position="229"/>
        <end position="249"/>
    </location>
</feature>
<keyword evidence="6 7" id="KW-0472">Membrane</keyword>
<dbReference type="EC" id="2.7.8.33" evidence="8"/>
<feature type="transmembrane region" description="Helical" evidence="7">
    <location>
        <begin position="175"/>
        <end position="194"/>
    </location>
</feature>
<dbReference type="CDD" id="cd06853">
    <property type="entry name" value="GT_WecA_like"/>
    <property type="match status" value="1"/>
</dbReference>
<dbReference type="PANTHER" id="PTHR22926:SF3">
    <property type="entry name" value="UNDECAPRENYL-PHOSPHATE ALPHA-N-ACETYLGLUCOSAMINYL 1-PHOSPHATE TRANSFERASE"/>
    <property type="match status" value="1"/>
</dbReference>
<comment type="subcellular location">
    <subcellularLocation>
        <location evidence="1">Cell membrane</location>
        <topology evidence="1">Multi-pass membrane protein</topology>
    </subcellularLocation>
</comment>
<keyword evidence="9" id="KW-1185">Reference proteome</keyword>
<sequence length="346" mass="35002">MNGSLTPVACAAAFLVSAATAVPLKRLALRWGLTDRPGGHKAHVRPTPYLGGMPIALATVTVTVAAGGLADLRITAILLAAAAVAVLGFIDDIAALPALTRLVVETVAAVGVVLAGVQLTVTGGWADAPLTVVWLVVMTNSCNLLDNMDGALGAVSAVSAAFLAVVAFLQGQTHVGVFLLALAGAALGFLTQNWPPAKMFMGDTGSLFIGFGLTCSAIVLAGGRGPDTAAAGLLLPAFVAVVDTGVVVLSRLRAGRSPMAGGTDHVSHRLRLLGLNTRGVAMTLALAAGLAGALWTAATVGMVPALAAALLAAGTAALAIALFQRVPVYVPRRSLENPPRIRERRR</sequence>
<evidence type="ECO:0000256" key="4">
    <source>
        <dbReference type="ARBA" id="ARBA00022692"/>
    </source>
</evidence>
<name>A0ABT1K835_9ACTN</name>
<evidence type="ECO:0000256" key="2">
    <source>
        <dbReference type="ARBA" id="ARBA00022475"/>
    </source>
</evidence>
<evidence type="ECO:0000256" key="6">
    <source>
        <dbReference type="ARBA" id="ARBA00023136"/>
    </source>
</evidence>
<evidence type="ECO:0000313" key="9">
    <source>
        <dbReference type="Proteomes" id="UP001320766"/>
    </source>
</evidence>
<feature type="transmembrane region" description="Helical" evidence="7">
    <location>
        <begin position="150"/>
        <end position="169"/>
    </location>
</feature>
<keyword evidence="4 7" id="KW-0812">Transmembrane</keyword>
<dbReference type="EMBL" id="JAMZEC010000001">
    <property type="protein sequence ID" value="MCP2349174.1"/>
    <property type="molecule type" value="Genomic_DNA"/>
</dbReference>
<organism evidence="8 9">
    <name type="scientific">Nonomuraea roseoviolacea subsp. carminata</name>
    <dbReference type="NCBI Taxonomy" id="160689"/>
    <lineage>
        <taxon>Bacteria</taxon>
        <taxon>Bacillati</taxon>
        <taxon>Actinomycetota</taxon>
        <taxon>Actinomycetes</taxon>
        <taxon>Streptosporangiales</taxon>
        <taxon>Streptosporangiaceae</taxon>
        <taxon>Nonomuraea</taxon>
    </lineage>
</organism>
<keyword evidence="3 8" id="KW-0808">Transferase</keyword>
<dbReference type="Proteomes" id="UP001320766">
    <property type="component" value="Unassembled WGS sequence"/>
</dbReference>
<feature type="transmembrane region" description="Helical" evidence="7">
    <location>
        <begin position="108"/>
        <end position="138"/>
    </location>
</feature>
<dbReference type="Pfam" id="PF00953">
    <property type="entry name" value="Glycos_transf_4"/>
    <property type="match status" value="1"/>
</dbReference>
<evidence type="ECO:0000256" key="7">
    <source>
        <dbReference type="SAM" id="Phobius"/>
    </source>
</evidence>
<proteinExistence type="predicted"/>
<feature type="transmembrane region" description="Helical" evidence="7">
    <location>
        <begin position="304"/>
        <end position="323"/>
    </location>
</feature>
<accession>A0ABT1K835</accession>
<gene>
    <name evidence="8" type="ORF">HD595_005296</name>
</gene>
<feature type="transmembrane region" description="Helical" evidence="7">
    <location>
        <begin position="49"/>
        <end position="69"/>
    </location>
</feature>
<keyword evidence="5 7" id="KW-1133">Transmembrane helix</keyword>
<evidence type="ECO:0000256" key="3">
    <source>
        <dbReference type="ARBA" id="ARBA00022679"/>
    </source>
</evidence>
<dbReference type="PANTHER" id="PTHR22926">
    <property type="entry name" value="PHOSPHO-N-ACETYLMURAMOYL-PENTAPEPTIDE-TRANSFERASE"/>
    <property type="match status" value="1"/>
</dbReference>
<evidence type="ECO:0000313" key="8">
    <source>
        <dbReference type="EMBL" id="MCP2349174.1"/>
    </source>
</evidence>
<dbReference type="RefSeq" id="WP_253773515.1">
    <property type="nucleotide sequence ID" value="NZ_BAAAVE010000048.1"/>
</dbReference>
<feature type="transmembrane region" description="Helical" evidence="7">
    <location>
        <begin position="76"/>
        <end position="96"/>
    </location>
</feature>
<evidence type="ECO:0000256" key="5">
    <source>
        <dbReference type="ARBA" id="ARBA00022989"/>
    </source>
</evidence>
<reference evidence="8 9" key="1">
    <citation type="submission" date="2022-06" db="EMBL/GenBank/DDBJ databases">
        <title>Sequencing the genomes of 1000 actinobacteria strains.</title>
        <authorList>
            <person name="Klenk H.-P."/>
        </authorList>
    </citation>
    <scope>NUCLEOTIDE SEQUENCE [LARGE SCALE GENOMIC DNA]</scope>
    <source>
        <strain evidence="8 9">DSM 44170</strain>
    </source>
</reference>
<comment type="caution">
    <text evidence="8">The sequence shown here is derived from an EMBL/GenBank/DDBJ whole genome shotgun (WGS) entry which is preliminary data.</text>
</comment>